<evidence type="ECO:0000256" key="1">
    <source>
        <dbReference type="ARBA" id="ARBA00004196"/>
    </source>
</evidence>
<dbReference type="Pfam" id="PF09375">
    <property type="entry name" value="Peptidase_M75"/>
    <property type="match status" value="1"/>
</dbReference>
<dbReference type="AlphaFoldDB" id="A0AB38YH47"/>
<proteinExistence type="predicted"/>
<dbReference type="InterPro" id="IPR018976">
    <property type="entry name" value="Imelysin-like"/>
</dbReference>
<dbReference type="EMBL" id="CP101717">
    <property type="protein sequence ID" value="WLD58423.1"/>
    <property type="molecule type" value="Genomic_DNA"/>
</dbReference>
<reference evidence="5" key="1">
    <citation type="submission" date="2022-07" db="EMBL/GenBank/DDBJ databases">
        <title>Complete genome sequence of Salinispirillum sp. LH10-3-1 capable of multiple carbohydrate inversion isolated from a soda lake.</title>
        <authorList>
            <person name="Liu J."/>
            <person name="Zhai Y."/>
            <person name="Zhang H."/>
            <person name="Yang H."/>
            <person name="Qu J."/>
            <person name="Li J."/>
        </authorList>
    </citation>
    <scope>NUCLEOTIDE SEQUENCE</scope>
    <source>
        <strain evidence="5">LH 10-3-1</strain>
    </source>
</reference>
<accession>A0AB38YH47</accession>
<evidence type="ECO:0000259" key="4">
    <source>
        <dbReference type="Pfam" id="PF09375"/>
    </source>
</evidence>
<protein>
    <submittedName>
        <fullName evidence="5">Imelysin family protein</fullName>
    </submittedName>
</protein>
<evidence type="ECO:0000256" key="2">
    <source>
        <dbReference type="ARBA" id="ARBA00022729"/>
    </source>
</evidence>
<evidence type="ECO:0000313" key="5">
    <source>
        <dbReference type="EMBL" id="WLD58423.1"/>
    </source>
</evidence>
<dbReference type="Gene3D" id="1.20.1420.20">
    <property type="entry name" value="M75 peptidase, HXXE motif"/>
    <property type="match status" value="1"/>
</dbReference>
<comment type="subcellular location">
    <subcellularLocation>
        <location evidence="1">Cell envelope</location>
    </subcellularLocation>
</comment>
<organism evidence="5">
    <name type="scientific">Salinispirillum sp. LH 10-3-1</name>
    <dbReference type="NCBI Taxonomy" id="2952525"/>
    <lineage>
        <taxon>Bacteria</taxon>
        <taxon>Pseudomonadati</taxon>
        <taxon>Pseudomonadota</taxon>
        <taxon>Gammaproteobacteria</taxon>
        <taxon>Oceanospirillales</taxon>
        <taxon>Saccharospirillaceae</taxon>
        <taxon>Salinispirillum</taxon>
    </lineage>
</organism>
<keyword evidence="2 3" id="KW-0732">Signal</keyword>
<dbReference type="RefSeq" id="WP_304995708.1">
    <property type="nucleotide sequence ID" value="NZ_CP101717.1"/>
</dbReference>
<dbReference type="InterPro" id="IPR038352">
    <property type="entry name" value="Imelysin_sf"/>
</dbReference>
<dbReference type="GO" id="GO:0030313">
    <property type="term" value="C:cell envelope"/>
    <property type="evidence" value="ECO:0007669"/>
    <property type="project" value="UniProtKB-SubCell"/>
</dbReference>
<gene>
    <name evidence="5" type="ORF">NFC81_01185</name>
</gene>
<dbReference type="PROSITE" id="PS51257">
    <property type="entry name" value="PROKAR_LIPOPROTEIN"/>
    <property type="match status" value="1"/>
</dbReference>
<sequence>MARYLFTLSAFAGTAVLLAGCAQDTPEIPDSTEGVVEQEMISPVDPSILASGDDDLYHWQFQSLQSCQNGYAYFQEAALDVVLSTDQLLSTPSAEHLNTAQTRWREAVEAWGAADLCTQKPLLTDGQSSFADRYQRTAAAPVLPGYIDAIPGYSDTGLVHDNTVALSLESLITQHQLSFEEEVALGLYALEVLLFGVMPREPWDFNSSEGGTDSMSRRAAILRLVAADLLTQAEIWQDHWPARVANMRQTYSPTYELTWLIDNWVLALQKIGRAQQVLRNGDPALSLNEQHDALRFKGSLEHLALWWHSPGTLAVIEKLDLDTSAWTAIDVDQMTVHNSTAAEWERLGNVLTTLTAQLALLRQEVENHWHTKVQVR</sequence>
<feature type="signal peptide" evidence="3">
    <location>
        <begin position="1"/>
        <end position="19"/>
    </location>
</feature>
<feature type="chain" id="PRO_5044327562" evidence="3">
    <location>
        <begin position="20"/>
        <end position="376"/>
    </location>
</feature>
<evidence type="ECO:0000256" key="3">
    <source>
        <dbReference type="SAM" id="SignalP"/>
    </source>
</evidence>
<feature type="domain" description="Imelysin-like" evidence="4">
    <location>
        <begin position="69"/>
        <end position="263"/>
    </location>
</feature>
<name>A0AB38YH47_9GAMM</name>